<dbReference type="AlphaFoldDB" id="A0A9X9PQ93"/>
<dbReference type="Proteomes" id="UP000324639">
    <property type="component" value="Chromosome Bgt_-01"/>
</dbReference>
<proteinExistence type="predicted"/>
<dbReference type="EMBL" id="LR026984">
    <property type="protein sequence ID" value="VCU39023.1"/>
    <property type="molecule type" value="Genomic_DNA"/>
</dbReference>
<sequence length="26" mass="2912">MFFGKYLEPSHLSGPITIPYECSTPP</sequence>
<reference evidence="1 2" key="1">
    <citation type="submission" date="2018-08" db="EMBL/GenBank/DDBJ databases">
        <authorList>
            <person name="Muller C M."/>
        </authorList>
    </citation>
    <scope>NUCLEOTIDE SEQUENCE [LARGE SCALE GENOMIC DNA]</scope>
</reference>
<organism evidence="1 2">
    <name type="scientific">Blumeria graminis f. sp. tritici</name>
    <dbReference type="NCBI Taxonomy" id="62690"/>
    <lineage>
        <taxon>Eukaryota</taxon>
        <taxon>Fungi</taxon>
        <taxon>Dikarya</taxon>
        <taxon>Ascomycota</taxon>
        <taxon>Pezizomycotina</taxon>
        <taxon>Leotiomycetes</taxon>
        <taxon>Erysiphales</taxon>
        <taxon>Erysiphaceae</taxon>
        <taxon>Blumeria</taxon>
    </lineage>
</organism>
<gene>
    <name evidence="1" type="ORF">BGT96224V316_LOCUS272</name>
</gene>
<protein>
    <submittedName>
        <fullName evidence="1">Bgt-20790</fullName>
    </submittedName>
</protein>
<accession>A0A9X9PQ93</accession>
<keyword evidence="2" id="KW-1185">Reference proteome</keyword>
<evidence type="ECO:0000313" key="1">
    <source>
        <dbReference type="EMBL" id="VCU39023.1"/>
    </source>
</evidence>
<evidence type="ECO:0000313" key="2">
    <source>
        <dbReference type="Proteomes" id="UP000324639"/>
    </source>
</evidence>
<name>A0A9X9PQ93_BLUGR</name>